<dbReference type="EMBL" id="CM055762">
    <property type="protein sequence ID" value="KAJ7986169.1"/>
    <property type="molecule type" value="Genomic_DNA"/>
</dbReference>
<comment type="caution">
    <text evidence="1">The sequence shown here is derived from an EMBL/GenBank/DDBJ whole genome shotgun (WGS) entry which is preliminary data.</text>
</comment>
<keyword evidence="2" id="KW-1185">Reference proteome</keyword>
<evidence type="ECO:0000313" key="2">
    <source>
        <dbReference type="Proteomes" id="UP001157502"/>
    </source>
</evidence>
<evidence type="ECO:0000313" key="1">
    <source>
        <dbReference type="EMBL" id="KAJ7986169.1"/>
    </source>
</evidence>
<protein>
    <submittedName>
        <fullName evidence="1">Uncharacterized protein</fullName>
    </submittedName>
</protein>
<proteinExistence type="predicted"/>
<organism evidence="1 2">
    <name type="scientific">Dallia pectoralis</name>
    <name type="common">Alaska blackfish</name>
    <dbReference type="NCBI Taxonomy" id="75939"/>
    <lineage>
        <taxon>Eukaryota</taxon>
        <taxon>Metazoa</taxon>
        <taxon>Chordata</taxon>
        <taxon>Craniata</taxon>
        <taxon>Vertebrata</taxon>
        <taxon>Euteleostomi</taxon>
        <taxon>Actinopterygii</taxon>
        <taxon>Neopterygii</taxon>
        <taxon>Teleostei</taxon>
        <taxon>Protacanthopterygii</taxon>
        <taxon>Esociformes</taxon>
        <taxon>Umbridae</taxon>
        <taxon>Dallia</taxon>
    </lineage>
</organism>
<name>A0ACC2F4C1_DALPE</name>
<accession>A0ACC2F4C1</accession>
<dbReference type="Proteomes" id="UP001157502">
    <property type="component" value="Chromosome 35"/>
</dbReference>
<gene>
    <name evidence="1" type="ORF">DPEC_G00347990</name>
</gene>
<reference evidence="1" key="1">
    <citation type="submission" date="2021-05" db="EMBL/GenBank/DDBJ databases">
        <authorList>
            <person name="Pan Q."/>
            <person name="Jouanno E."/>
            <person name="Zahm M."/>
            <person name="Klopp C."/>
            <person name="Cabau C."/>
            <person name="Louis A."/>
            <person name="Berthelot C."/>
            <person name="Parey E."/>
            <person name="Roest Crollius H."/>
            <person name="Montfort J."/>
            <person name="Robinson-Rechavi M."/>
            <person name="Bouchez O."/>
            <person name="Lampietro C."/>
            <person name="Lopez Roques C."/>
            <person name="Donnadieu C."/>
            <person name="Postlethwait J."/>
            <person name="Bobe J."/>
            <person name="Dillon D."/>
            <person name="Chandos A."/>
            <person name="von Hippel F."/>
            <person name="Guiguen Y."/>
        </authorList>
    </citation>
    <scope>NUCLEOTIDE SEQUENCE</scope>
    <source>
        <strain evidence="1">YG-Jan2019</strain>
    </source>
</reference>
<sequence length="213" mass="23286">MTGHLTPRRHQHFIWDFNTPVDIRSEPFAECWSSTGFCLACLSMRSHSRIVTFFLPVVLYLSLTPVCLTAVVPGSCGVIYKRFAQCLLTLGDSLGDTQKEPNTQDIDAVCRSWDAFHVCANRALAGCPGDAAAVWESLRQESRKTQFSGNLYDMCARRTTQTTSAGPAPPSQSLPASDQTNQETLKGHTEPLGPAHTTLLLSASACLLLLLRT</sequence>